<feature type="transmembrane region" description="Helical" evidence="1">
    <location>
        <begin position="5"/>
        <end position="23"/>
    </location>
</feature>
<protein>
    <recommendedName>
        <fullName evidence="4">DUF4258 domain-containing protein</fullName>
    </recommendedName>
</protein>
<dbReference type="EMBL" id="QPJS01000005">
    <property type="protein sequence ID" value="RCX02074.1"/>
    <property type="molecule type" value="Genomic_DNA"/>
</dbReference>
<evidence type="ECO:0000313" key="2">
    <source>
        <dbReference type="EMBL" id="RCX02074.1"/>
    </source>
</evidence>
<dbReference type="AlphaFoldDB" id="A0A369A3P8"/>
<dbReference type="RefSeq" id="WP_037359913.1">
    <property type="nucleotide sequence ID" value="NZ_BHZF01000004.1"/>
</dbReference>
<sequence>MAKKIILYLSGVILGVFLVNFLFGGRNISCTYFPQDRVVDNLRRKSFTWSEFALCQVNRLEMKGLLDVDSLLGVSKVLFSESRIRGVDCPEYLFESKGVDKVYFVVRNCVEEAIIIYMDTTKTTSVRCP</sequence>
<name>A0A369A3P8_9FLAO</name>
<keyword evidence="1" id="KW-1133">Transmembrane helix</keyword>
<accession>A0A369A3P8</accession>
<comment type="caution">
    <text evidence="2">The sequence shown here is derived from an EMBL/GenBank/DDBJ whole genome shotgun (WGS) entry which is preliminary data.</text>
</comment>
<evidence type="ECO:0008006" key="4">
    <source>
        <dbReference type="Google" id="ProtNLM"/>
    </source>
</evidence>
<organism evidence="2 3">
    <name type="scientific">Schleiferia thermophila</name>
    <dbReference type="NCBI Taxonomy" id="884107"/>
    <lineage>
        <taxon>Bacteria</taxon>
        <taxon>Pseudomonadati</taxon>
        <taxon>Bacteroidota</taxon>
        <taxon>Flavobacteriia</taxon>
        <taxon>Flavobacteriales</taxon>
        <taxon>Schleiferiaceae</taxon>
        <taxon>Schleiferia</taxon>
    </lineage>
</organism>
<dbReference type="Proteomes" id="UP000253517">
    <property type="component" value="Unassembled WGS sequence"/>
</dbReference>
<proteinExistence type="predicted"/>
<keyword evidence="1" id="KW-0812">Transmembrane</keyword>
<reference evidence="2 3" key="1">
    <citation type="submission" date="2018-07" db="EMBL/GenBank/DDBJ databases">
        <title>Genomic Encyclopedia of Type Strains, Phase IV (KMG-IV): sequencing the most valuable type-strain genomes for metagenomic binning, comparative biology and taxonomic classification.</title>
        <authorList>
            <person name="Goeker M."/>
        </authorList>
    </citation>
    <scope>NUCLEOTIDE SEQUENCE [LARGE SCALE GENOMIC DNA]</scope>
    <source>
        <strain evidence="2 3">DSM 21410</strain>
    </source>
</reference>
<keyword evidence="1" id="KW-0472">Membrane</keyword>
<evidence type="ECO:0000256" key="1">
    <source>
        <dbReference type="SAM" id="Phobius"/>
    </source>
</evidence>
<keyword evidence="3" id="KW-1185">Reference proteome</keyword>
<evidence type="ECO:0000313" key="3">
    <source>
        <dbReference type="Proteomes" id="UP000253517"/>
    </source>
</evidence>
<gene>
    <name evidence="2" type="ORF">DES35_10545</name>
</gene>